<dbReference type="RefSeq" id="XP_064659203.1">
    <property type="nucleotide sequence ID" value="XM_064803078.1"/>
</dbReference>
<evidence type="ECO:0000313" key="1">
    <source>
        <dbReference type="EMBL" id="KAK5169857.1"/>
    </source>
</evidence>
<dbReference type="EMBL" id="JAVRRT010000008">
    <property type="protein sequence ID" value="KAK5169857.1"/>
    <property type="molecule type" value="Genomic_DNA"/>
</dbReference>
<organism evidence="1 2">
    <name type="scientific">Saxophila tyrrhenica</name>
    <dbReference type="NCBI Taxonomy" id="1690608"/>
    <lineage>
        <taxon>Eukaryota</taxon>
        <taxon>Fungi</taxon>
        <taxon>Dikarya</taxon>
        <taxon>Ascomycota</taxon>
        <taxon>Pezizomycotina</taxon>
        <taxon>Dothideomycetes</taxon>
        <taxon>Dothideomycetidae</taxon>
        <taxon>Mycosphaerellales</taxon>
        <taxon>Extremaceae</taxon>
        <taxon>Saxophila</taxon>
    </lineage>
</organism>
<comment type="caution">
    <text evidence="1">The sequence shown here is derived from an EMBL/GenBank/DDBJ whole genome shotgun (WGS) entry which is preliminary data.</text>
</comment>
<gene>
    <name evidence="1" type="ORF">LTR77_005835</name>
</gene>
<dbReference type="AlphaFoldDB" id="A0AAV9PA85"/>
<proteinExistence type="predicted"/>
<dbReference type="Proteomes" id="UP001337655">
    <property type="component" value="Unassembled WGS sequence"/>
</dbReference>
<reference evidence="1 2" key="1">
    <citation type="submission" date="2023-08" db="EMBL/GenBank/DDBJ databases">
        <title>Black Yeasts Isolated from many extreme environments.</title>
        <authorList>
            <person name="Coleine C."/>
            <person name="Stajich J.E."/>
            <person name="Selbmann L."/>
        </authorList>
    </citation>
    <scope>NUCLEOTIDE SEQUENCE [LARGE SCALE GENOMIC DNA]</scope>
    <source>
        <strain evidence="1 2">CCFEE 5935</strain>
    </source>
</reference>
<name>A0AAV9PA85_9PEZI</name>
<accession>A0AAV9PA85</accession>
<evidence type="ECO:0000313" key="2">
    <source>
        <dbReference type="Proteomes" id="UP001337655"/>
    </source>
</evidence>
<sequence>MDQHMRVVPVVKLVALGFGNIQAAKGRCFHKERAIRVVGPDKWQGFDTTLVRNIQEALRAAGCPEDELAETLDPNRQYGKSSLLKELDLNFPWPEEEEGHELLGLEELTLSSSLPQQDEREQ</sequence>
<protein>
    <submittedName>
        <fullName evidence="1">Uncharacterized protein</fullName>
    </submittedName>
</protein>
<dbReference type="GeneID" id="89927176"/>
<keyword evidence="2" id="KW-1185">Reference proteome</keyword>